<proteinExistence type="predicted"/>
<organism evidence="1 2">
    <name type="scientific">Gluconobacter oxydans NBRC 3293</name>
    <dbReference type="NCBI Taxonomy" id="1315969"/>
    <lineage>
        <taxon>Bacteria</taxon>
        <taxon>Pseudomonadati</taxon>
        <taxon>Pseudomonadota</taxon>
        <taxon>Alphaproteobacteria</taxon>
        <taxon>Acetobacterales</taxon>
        <taxon>Acetobacteraceae</taxon>
        <taxon>Gluconobacter</taxon>
    </lineage>
</organism>
<dbReference type="AlphaFoldDB" id="A0A829X554"/>
<comment type="caution">
    <text evidence="1">The sequence shown here is derived from an EMBL/GenBank/DDBJ whole genome shotgun (WGS) entry which is preliminary data.</text>
</comment>
<reference evidence="1 2" key="1">
    <citation type="submission" date="2013-04" db="EMBL/GenBank/DDBJ databases">
        <title>Gluconobacter oxydans NBRC 3293 whole genome sequence.</title>
        <authorList>
            <person name="Matsutani M."/>
            <person name="Yakushi T."/>
            <person name="Matsushita K."/>
        </authorList>
    </citation>
    <scope>NUCLEOTIDE SEQUENCE [LARGE SCALE GENOMIC DNA]</scope>
    <source>
        <strain evidence="1 2">NBRC 3293</strain>
    </source>
</reference>
<gene>
    <name evidence="1" type="ORF">NBRC3293_2464</name>
</gene>
<evidence type="ECO:0000313" key="1">
    <source>
        <dbReference type="EMBL" id="GEM17967.1"/>
    </source>
</evidence>
<dbReference type="Proteomes" id="UP000484858">
    <property type="component" value="Unassembled WGS sequence"/>
</dbReference>
<dbReference type="RefSeq" id="WP_172493408.1">
    <property type="nucleotide sequence ID" value="NZ_BARJ01000012.1"/>
</dbReference>
<name>A0A829X554_GLUOY</name>
<dbReference type="EMBL" id="BARJ01000012">
    <property type="protein sequence ID" value="GEM17967.1"/>
    <property type="molecule type" value="Genomic_DNA"/>
</dbReference>
<evidence type="ECO:0000313" key="2">
    <source>
        <dbReference type="Proteomes" id="UP000484858"/>
    </source>
</evidence>
<accession>A0A829X554</accession>
<sequence>MSALATRQDARVTGAVMVNGKMLCFDATDYDLEPGTEAVVIGTKGEIYVSPIAENHPEDRARLARIRCALIPYVSGFYSPRVPEFLQVKVLGRYVPMPSPASGKAGKSAVRALEAA</sequence>
<protein>
    <submittedName>
        <fullName evidence="1">Uncharacterized protein</fullName>
    </submittedName>
</protein>